<evidence type="ECO:0000313" key="2">
    <source>
        <dbReference type="EMBL" id="KPM46396.1"/>
    </source>
</evidence>
<proteinExistence type="predicted"/>
<reference evidence="2 3" key="1">
    <citation type="submission" date="2015-09" db="EMBL/GenBank/DDBJ databases">
        <title>Draft genome of a European isolate of the apple canker pathogen Neonectria ditissima.</title>
        <authorList>
            <person name="Gomez-Cortecero A."/>
            <person name="Harrison R.J."/>
            <person name="Armitage A.D."/>
        </authorList>
    </citation>
    <scope>NUCLEOTIDE SEQUENCE [LARGE SCALE GENOMIC DNA]</scope>
    <source>
        <strain evidence="2 3">R09/05</strain>
    </source>
</reference>
<comment type="caution">
    <text evidence="2">The sequence shown here is derived from an EMBL/GenBank/DDBJ whole genome shotgun (WGS) entry which is preliminary data.</text>
</comment>
<keyword evidence="3" id="KW-1185">Reference proteome</keyword>
<name>A0A0N8H951_9HYPO</name>
<sequence length="197" mass="21383">MSTYLDNLSDVGTVDTDLSAFEQQYPSAGDAVKRKAGETMGDFWPQWEKPATTPRASHKQPASLGQPRPLGTTTAEQYKCTPDAGTKMSRVRIPQGPRDAVAVSDVLPARNASKSPLSGHDEKEESLANARVLPPTSPQTEAAAIAKAQSDWRSALNGWRRQLVLMTDYEYKLRLAEMALASLGVEPDVDGIFHGSE</sequence>
<dbReference type="EMBL" id="LKCW01000001">
    <property type="protein sequence ID" value="KPM46396.1"/>
    <property type="molecule type" value="Genomic_DNA"/>
</dbReference>
<feature type="region of interest" description="Disordered" evidence="1">
    <location>
        <begin position="43"/>
        <end position="76"/>
    </location>
</feature>
<organism evidence="2 3">
    <name type="scientific">Neonectria ditissima</name>
    <dbReference type="NCBI Taxonomy" id="78410"/>
    <lineage>
        <taxon>Eukaryota</taxon>
        <taxon>Fungi</taxon>
        <taxon>Dikarya</taxon>
        <taxon>Ascomycota</taxon>
        <taxon>Pezizomycotina</taxon>
        <taxon>Sordariomycetes</taxon>
        <taxon>Hypocreomycetidae</taxon>
        <taxon>Hypocreales</taxon>
        <taxon>Nectriaceae</taxon>
        <taxon>Neonectria</taxon>
    </lineage>
</organism>
<evidence type="ECO:0000256" key="1">
    <source>
        <dbReference type="SAM" id="MobiDB-lite"/>
    </source>
</evidence>
<evidence type="ECO:0000313" key="3">
    <source>
        <dbReference type="Proteomes" id="UP000050424"/>
    </source>
</evidence>
<accession>A0A0N8H951</accession>
<dbReference type="AlphaFoldDB" id="A0A0N8H951"/>
<gene>
    <name evidence="2" type="ORF">AK830_g54</name>
</gene>
<dbReference type="Proteomes" id="UP000050424">
    <property type="component" value="Unassembled WGS sequence"/>
</dbReference>
<protein>
    <submittedName>
        <fullName evidence="2">Uncharacterized protein</fullName>
    </submittedName>
</protein>